<name>A0A402A7P9_9CHLR</name>
<protein>
    <submittedName>
        <fullName evidence="2">Uncharacterized protein</fullName>
    </submittedName>
</protein>
<organism evidence="2 3">
    <name type="scientific">Tengunoibacter tsumagoiensis</name>
    <dbReference type="NCBI Taxonomy" id="2014871"/>
    <lineage>
        <taxon>Bacteria</taxon>
        <taxon>Bacillati</taxon>
        <taxon>Chloroflexota</taxon>
        <taxon>Ktedonobacteria</taxon>
        <taxon>Ktedonobacterales</taxon>
        <taxon>Dictyobacteraceae</taxon>
        <taxon>Tengunoibacter</taxon>
    </lineage>
</organism>
<dbReference type="EMBL" id="BIFR01000002">
    <property type="protein sequence ID" value="GCE15098.1"/>
    <property type="molecule type" value="Genomic_DNA"/>
</dbReference>
<sequence length="125" mass="14293">MLTRLKRILDKQKKRGGEAFLKPTTELTSEEGEDFSEQRITIPPLKPEEQLQVYRWLLQHGVTCFKDASDRLSLLFPDGTRKHHEPIHGSLHRFTLHLPGGGEMRFVEGPGETTVSNPEFSSRRG</sequence>
<feature type="region of interest" description="Disordered" evidence="1">
    <location>
        <begin position="16"/>
        <end position="39"/>
    </location>
</feature>
<dbReference type="AlphaFoldDB" id="A0A402A7P9"/>
<keyword evidence="3" id="KW-1185">Reference proteome</keyword>
<dbReference type="RefSeq" id="WP_126582606.1">
    <property type="nucleotide sequence ID" value="NZ_BIFR01000002.1"/>
</dbReference>
<proteinExistence type="predicted"/>
<evidence type="ECO:0000256" key="1">
    <source>
        <dbReference type="SAM" id="MobiDB-lite"/>
    </source>
</evidence>
<comment type="caution">
    <text evidence="2">The sequence shown here is derived from an EMBL/GenBank/DDBJ whole genome shotgun (WGS) entry which is preliminary data.</text>
</comment>
<evidence type="ECO:0000313" key="3">
    <source>
        <dbReference type="Proteomes" id="UP000287352"/>
    </source>
</evidence>
<feature type="compositionally biased region" description="Polar residues" evidence="1">
    <location>
        <begin position="113"/>
        <end position="125"/>
    </location>
</feature>
<gene>
    <name evidence="2" type="ORF">KTT_49570</name>
</gene>
<dbReference type="Proteomes" id="UP000287352">
    <property type="component" value="Unassembled WGS sequence"/>
</dbReference>
<accession>A0A402A7P9</accession>
<evidence type="ECO:0000313" key="2">
    <source>
        <dbReference type="EMBL" id="GCE15098.1"/>
    </source>
</evidence>
<reference evidence="3" key="1">
    <citation type="submission" date="2018-12" db="EMBL/GenBank/DDBJ databases">
        <title>Tengunoibacter tsumagoiensis gen. nov., sp. nov., Dictyobacter kobayashii sp. nov., D. alpinus sp. nov., and D. joshuensis sp. nov. and description of Dictyobacteraceae fam. nov. within the order Ktedonobacterales isolated from Tengu-no-mugimeshi.</title>
        <authorList>
            <person name="Wang C.M."/>
            <person name="Zheng Y."/>
            <person name="Sakai Y."/>
            <person name="Toyoda A."/>
            <person name="Minakuchi Y."/>
            <person name="Abe K."/>
            <person name="Yokota A."/>
            <person name="Yabe S."/>
        </authorList>
    </citation>
    <scope>NUCLEOTIDE SEQUENCE [LARGE SCALE GENOMIC DNA]</scope>
    <source>
        <strain evidence="3">Uno3</strain>
    </source>
</reference>
<feature type="region of interest" description="Disordered" evidence="1">
    <location>
        <begin position="102"/>
        <end position="125"/>
    </location>
</feature>